<evidence type="ECO:0000259" key="12">
    <source>
        <dbReference type="PROSITE" id="PS51141"/>
    </source>
</evidence>
<dbReference type="AlphaFoldDB" id="A0A484LEN5"/>
<reference evidence="13 14" key="1">
    <citation type="submission" date="2018-04" db="EMBL/GenBank/DDBJ databases">
        <authorList>
            <person name="Vogel A."/>
        </authorList>
    </citation>
    <scope>NUCLEOTIDE SEQUENCE [LARGE SCALE GENOMIC DNA]</scope>
</reference>
<evidence type="ECO:0000256" key="10">
    <source>
        <dbReference type="PROSITE-ProRule" id="PRU00470"/>
    </source>
</evidence>
<accession>A0A484LEN5</accession>
<sequence length="440" mass="48840">MGSWSYGCGGGDESSVPMRDGIGKSRNLWDFDGNNQQGFVELDSQDLVRKALGNGSSSHAQSSSPAKRMRAAAAAAGGVNSQSPPYCQVHGCRKDLSSSKDYHKRHRVCEVHSKTAKVTVNGIEQRFCQQCSRFHLLAEFDDGKRSCRKRLAGHNERRRKPHSARGGRLFQTFAGTRFQGAAFSTFSVIRQDVLPGNVMHPHRYEMNVWHGNVKVEEGTDSSPQLSSIPMQNRHIPPPKSLYDGGISDITRCRISESNSNSNNACHINTSFQRSMSCFDLSSSLSLHQSISRSRRAPSLLSPVSRAPPSWAENHHHYDIARVSEKLTSAMSNATNNDVQQGMNSRNNSVGSHDSRVWEEMNSCEQMMLFSDNGPSDSIDHVVRGSDNCGRDGPTADLLQLTSQLQRADHEDDERQRKQESGPFSGFRITSMVERAIDEWA</sequence>
<dbReference type="InterPro" id="IPR004333">
    <property type="entry name" value="SBP_dom"/>
</dbReference>
<dbReference type="FunFam" id="4.10.1100.10:FF:000001">
    <property type="entry name" value="Squamosa promoter-binding-like protein 14"/>
    <property type="match status" value="1"/>
</dbReference>
<evidence type="ECO:0000256" key="4">
    <source>
        <dbReference type="ARBA" id="ARBA00022833"/>
    </source>
</evidence>
<dbReference type="EMBL" id="OOIL02001413">
    <property type="protein sequence ID" value="VFQ74995.1"/>
    <property type="molecule type" value="Genomic_DNA"/>
</dbReference>
<keyword evidence="4" id="KW-0862">Zinc</keyword>
<dbReference type="Gene3D" id="4.10.1100.10">
    <property type="entry name" value="Transcription factor, SBP-box domain"/>
    <property type="match status" value="1"/>
</dbReference>
<evidence type="ECO:0000256" key="3">
    <source>
        <dbReference type="ARBA" id="ARBA00022771"/>
    </source>
</evidence>
<keyword evidence="5" id="KW-0805">Transcription regulation</keyword>
<evidence type="ECO:0000256" key="5">
    <source>
        <dbReference type="ARBA" id="ARBA00023015"/>
    </source>
</evidence>
<keyword evidence="6" id="KW-0238">DNA-binding</keyword>
<dbReference type="PANTHER" id="PTHR31251:SF226">
    <property type="entry name" value="SQUAMOSA PROMOTER-BINDING-LIKE PROTEIN 6"/>
    <property type="match status" value="1"/>
</dbReference>
<evidence type="ECO:0000256" key="8">
    <source>
        <dbReference type="ARBA" id="ARBA00023242"/>
    </source>
</evidence>
<evidence type="ECO:0000256" key="7">
    <source>
        <dbReference type="ARBA" id="ARBA00023163"/>
    </source>
</evidence>
<keyword evidence="8" id="KW-0539">Nucleus</keyword>
<keyword evidence="14" id="KW-1185">Reference proteome</keyword>
<feature type="region of interest" description="Disordered" evidence="11">
    <location>
        <begin position="405"/>
        <end position="428"/>
    </location>
</feature>
<comment type="subcellular location">
    <subcellularLocation>
        <location evidence="1">Nucleus</location>
    </subcellularLocation>
</comment>
<feature type="compositionally biased region" description="Polar residues" evidence="11">
    <location>
        <begin position="220"/>
        <end position="230"/>
    </location>
</feature>
<keyword evidence="3 10" id="KW-0863">Zinc-finger</keyword>
<evidence type="ECO:0000256" key="9">
    <source>
        <dbReference type="ARBA" id="ARBA00056472"/>
    </source>
</evidence>
<organism evidence="13 14">
    <name type="scientific">Cuscuta campestris</name>
    <dbReference type="NCBI Taxonomy" id="132261"/>
    <lineage>
        <taxon>Eukaryota</taxon>
        <taxon>Viridiplantae</taxon>
        <taxon>Streptophyta</taxon>
        <taxon>Embryophyta</taxon>
        <taxon>Tracheophyta</taxon>
        <taxon>Spermatophyta</taxon>
        <taxon>Magnoliopsida</taxon>
        <taxon>eudicotyledons</taxon>
        <taxon>Gunneridae</taxon>
        <taxon>Pentapetalae</taxon>
        <taxon>asterids</taxon>
        <taxon>lamiids</taxon>
        <taxon>Solanales</taxon>
        <taxon>Convolvulaceae</taxon>
        <taxon>Cuscuteae</taxon>
        <taxon>Cuscuta</taxon>
        <taxon>Cuscuta subgen. Grammica</taxon>
        <taxon>Cuscuta sect. Cleistogrammica</taxon>
    </lineage>
</organism>
<comment type="function">
    <text evidence="9">Probable transcriptional factor. Binds to the promoter of the SQUAMOSA gene.</text>
</comment>
<feature type="region of interest" description="Disordered" evidence="11">
    <location>
        <begin position="53"/>
        <end position="72"/>
    </location>
</feature>
<feature type="domain" description="SBP-type" evidence="12">
    <location>
        <begin position="84"/>
        <end position="161"/>
    </location>
</feature>
<dbReference type="PROSITE" id="PS51141">
    <property type="entry name" value="ZF_SBP"/>
    <property type="match status" value="1"/>
</dbReference>
<dbReference type="PANTHER" id="PTHR31251">
    <property type="entry name" value="SQUAMOSA PROMOTER-BINDING-LIKE PROTEIN 4"/>
    <property type="match status" value="1"/>
</dbReference>
<dbReference type="InterPro" id="IPR036893">
    <property type="entry name" value="SBP_sf"/>
</dbReference>
<dbReference type="OrthoDB" id="514967at2759"/>
<dbReference type="InterPro" id="IPR044817">
    <property type="entry name" value="SBP-like"/>
</dbReference>
<feature type="compositionally biased region" description="Basic and acidic residues" evidence="11">
    <location>
        <begin position="406"/>
        <end position="419"/>
    </location>
</feature>
<name>A0A484LEN5_9ASTE</name>
<dbReference type="Proteomes" id="UP000595140">
    <property type="component" value="Unassembled WGS sequence"/>
</dbReference>
<protein>
    <recommendedName>
        <fullName evidence="12">SBP-type domain-containing protein</fullName>
    </recommendedName>
</protein>
<dbReference type="GO" id="GO:0003677">
    <property type="term" value="F:DNA binding"/>
    <property type="evidence" value="ECO:0007669"/>
    <property type="project" value="UniProtKB-KW"/>
</dbReference>
<evidence type="ECO:0000313" key="14">
    <source>
        <dbReference type="Proteomes" id="UP000595140"/>
    </source>
</evidence>
<keyword evidence="7" id="KW-0804">Transcription</keyword>
<gene>
    <name evidence="13" type="ORF">CCAM_LOCUS16771</name>
</gene>
<keyword evidence="2" id="KW-0479">Metal-binding</keyword>
<evidence type="ECO:0000256" key="6">
    <source>
        <dbReference type="ARBA" id="ARBA00023125"/>
    </source>
</evidence>
<evidence type="ECO:0000256" key="2">
    <source>
        <dbReference type="ARBA" id="ARBA00022723"/>
    </source>
</evidence>
<dbReference type="GO" id="GO:0005634">
    <property type="term" value="C:nucleus"/>
    <property type="evidence" value="ECO:0007669"/>
    <property type="project" value="UniProtKB-SubCell"/>
</dbReference>
<evidence type="ECO:0000313" key="13">
    <source>
        <dbReference type="EMBL" id="VFQ74995.1"/>
    </source>
</evidence>
<dbReference type="GO" id="GO:0008270">
    <property type="term" value="F:zinc ion binding"/>
    <property type="evidence" value="ECO:0007669"/>
    <property type="project" value="UniProtKB-KW"/>
</dbReference>
<dbReference type="Pfam" id="PF03110">
    <property type="entry name" value="SBP"/>
    <property type="match status" value="1"/>
</dbReference>
<dbReference type="SUPFAM" id="SSF103612">
    <property type="entry name" value="SBT domain"/>
    <property type="match status" value="1"/>
</dbReference>
<evidence type="ECO:0000256" key="1">
    <source>
        <dbReference type="ARBA" id="ARBA00004123"/>
    </source>
</evidence>
<feature type="region of interest" description="Disordered" evidence="11">
    <location>
        <begin position="217"/>
        <end position="241"/>
    </location>
</feature>
<proteinExistence type="predicted"/>
<evidence type="ECO:0000256" key="11">
    <source>
        <dbReference type="SAM" id="MobiDB-lite"/>
    </source>
</evidence>